<sequence>MVFLARGGAAAPPCSLTDPPVLRLAASYRDVTKVKICLLILKPKIGDNKKASEDAKVNIDQANNNCSKPLAIARSL</sequence>
<dbReference type="AlphaFoldDB" id="A0A6J5TF86"/>
<dbReference type="EMBL" id="CAEKDK010000001">
    <property type="protein sequence ID" value="CAB4262573.1"/>
    <property type="molecule type" value="Genomic_DNA"/>
</dbReference>
<dbReference type="Proteomes" id="UP000507222">
    <property type="component" value="Unassembled WGS sequence"/>
</dbReference>
<name>A0A6J5TF86_PRUAR</name>
<gene>
    <name evidence="1" type="ORF">CURHAP_LOCUS1861</name>
</gene>
<accession>A0A6J5TF86</accession>
<reference evidence="1 2" key="1">
    <citation type="submission" date="2020-05" db="EMBL/GenBank/DDBJ databases">
        <authorList>
            <person name="Campoy J."/>
            <person name="Schneeberger K."/>
            <person name="Spophaly S."/>
        </authorList>
    </citation>
    <scope>NUCLEOTIDE SEQUENCE [LARGE SCALE GENOMIC DNA]</scope>
    <source>
        <strain evidence="1">PruArmRojPasFocal</strain>
    </source>
</reference>
<evidence type="ECO:0000313" key="2">
    <source>
        <dbReference type="Proteomes" id="UP000507222"/>
    </source>
</evidence>
<evidence type="ECO:0000313" key="1">
    <source>
        <dbReference type="EMBL" id="CAB4262573.1"/>
    </source>
</evidence>
<organism evidence="1 2">
    <name type="scientific">Prunus armeniaca</name>
    <name type="common">Apricot</name>
    <name type="synonym">Armeniaca vulgaris</name>
    <dbReference type="NCBI Taxonomy" id="36596"/>
    <lineage>
        <taxon>Eukaryota</taxon>
        <taxon>Viridiplantae</taxon>
        <taxon>Streptophyta</taxon>
        <taxon>Embryophyta</taxon>
        <taxon>Tracheophyta</taxon>
        <taxon>Spermatophyta</taxon>
        <taxon>Magnoliopsida</taxon>
        <taxon>eudicotyledons</taxon>
        <taxon>Gunneridae</taxon>
        <taxon>Pentapetalae</taxon>
        <taxon>rosids</taxon>
        <taxon>fabids</taxon>
        <taxon>Rosales</taxon>
        <taxon>Rosaceae</taxon>
        <taxon>Amygdaloideae</taxon>
        <taxon>Amygdaleae</taxon>
        <taxon>Prunus</taxon>
    </lineage>
</organism>
<proteinExistence type="predicted"/>
<protein>
    <submittedName>
        <fullName evidence="1">Uncharacterized protein</fullName>
    </submittedName>
</protein>